<gene>
    <name evidence="5" type="ORF">GCM10009789_03810</name>
</gene>
<dbReference type="InterPro" id="IPR001845">
    <property type="entry name" value="HTH_ArsR_DNA-bd_dom"/>
</dbReference>
<keyword evidence="1" id="KW-0805">Transcription regulation</keyword>
<dbReference type="RefSeq" id="WP_344209036.1">
    <property type="nucleotide sequence ID" value="NZ_BAAAOS010000005.1"/>
</dbReference>
<keyword evidence="2" id="KW-0238">DNA-binding</keyword>
<protein>
    <submittedName>
        <fullName evidence="5">Metalloregulator ArsR/SmtB family transcription factor</fullName>
    </submittedName>
</protein>
<sequence length="104" mass="11826">MDEQIRALADAHRRRILELVRDRELAAGEIAAYFEVTRPAISQHLTVLKQAGLVDERRAGTRRLYRTRPDGLLGLKEFVDRLWSTGLSRLKDAAEAEATDPEKD</sequence>
<reference evidence="5 6" key="1">
    <citation type="journal article" date="2019" name="Int. J. Syst. Evol. Microbiol.">
        <title>The Global Catalogue of Microorganisms (GCM) 10K type strain sequencing project: providing services to taxonomists for standard genome sequencing and annotation.</title>
        <authorList>
            <consortium name="The Broad Institute Genomics Platform"/>
            <consortium name="The Broad Institute Genome Sequencing Center for Infectious Disease"/>
            <person name="Wu L."/>
            <person name="Ma J."/>
        </authorList>
    </citation>
    <scope>NUCLEOTIDE SEQUENCE [LARGE SCALE GENOMIC DNA]</scope>
    <source>
        <strain evidence="5 6">JCM 14969</strain>
    </source>
</reference>
<evidence type="ECO:0000259" key="4">
    <source>
        <dbReference type="PROSITE" id="PS50987"/>
    </source>
</evidence>
<proteinExistence type="predicted"/>
<dbReference type="InterPro" id="IPR011991">
    <property type="entry name" value="ArsR-like_HTH"/>
</dbReference>
<dbReference type="InterPro" id="IPR051081">
    <property type="entry name" value="HTH_MetalResp_TranReg"/>
</dbReference>
<comment type="caution">
    <text evidence="5">The sequence shown here is derived from an EMBL/GenBank/DDBJ whole genome shotgun (WGS) entry which is preliminary data.</text>
</comment>
<dbReference type="Proteomes" id="UP001500393">
    <property type="component" value="Unassembled WGS sequence"/>
</dbReference>
<evidence type="ECO:0000256" key="2">
    <source>
        <dbReference type="ARBA" id="ARBA00023125"/>
    </source>
</evidence>
<dbReference type="InterPro" id="IPR036388">
    <property type="entry name" value="WH-like_DNA-bd_sf"/>
</dbReference>
<dbReference type="PROSITE" id="PS50987">
    <property type="entry name" value="HTH_ARSR_2"/>
    <property type="match status" value="1"/>
</dbReference>
<keyword evidence="3" id="KW-0804">Transcription</keyword>
<name>A0ABN2C6G9_9ACTN</name>
<dbReference type="InterPro" id="IPR036390">
    <property type="entry name" value="WH_DNA-bd_sf"/>
</dbReference>
<evidence type="ECO:0000256" key="1">
    <source>
        <dbReference type="ARBA" id="ARBA00023015"/>
    </source>
</evidence>
<dbReference type="EMBL" id="BAAAOS010000005">
    <property type="protein sequence ID" value="GAA1553574.1"/>
    <property type="molecule type" value="Genomic_DNA"/>
</dbReference>
<keyword evidence="6" id="KW-1185">Reference proteome</keyword>
<evidence type="ECO:0000313" key="6">
    <source>
        <dbReference type="Proteomes" id="UP001500393"/>
    </source>
</evidence>
<dbReference type="PANTHER" id="PTHR33154">
    <property type="entry name" value="TRANSCRIPTIONAL REGULATOR, ARSR FAMILY"/>
    <property type="match status" value="1"/>
</dbReference>
<dbReference type="SUPFAM" id="SSF46785">
    <property type="entry name" value="Winged helix' DNA-binding domain"/>
    <property type="match status" value="1"/>
</dbReference>
<dbReference type="PANTHER" id="PTHR33154:SF33">
    <property type="entry name" value="TRANSCRIPTIONAL REPRESSOR SDPR"/>
    <property type="match status" value="1"/>
</dbReference>
<dbReference type="Gene3D" id="1.10.10.10">
    <property type="entry name" value="Winged helix-like DNA-binding domain superfamily/Winged helix DNA-binding domain"/>
    <property type="match status" value="1"/>
</dbReference>
<organism evidence="5 6">
    <name type="scientific">Kribbella sancticallisti</name>
    <dbReference type="NCBI Taxonomy" id="460087"/>
    <lineage>
        <taxon>Bacteria</taxon>
        <taxon>Bacillati</taxon>
        <taxon>Actinomycetota</taxon>
        <taxon>Actinomycetes</taxon>
        <taxon>Propionibacteriales</taxon>
        <taxon>Kribbellaceae</taxon>
        <taxon>Kribbella</taxon>
    </lineage>
</organism>
<dbReference type="SMART" id="SM00418">
    <property type="entry name" value="HTH_ARSR"/>
    <property type="match status" value="1"/>
</dbReference>
<dbReference type="NCBIfam" id="NF033788">
    <property type="entry name" value="HTH_metalloreg"/>
    <property type="match status" value="1"/>
</dbReference>
<dbReference type="Pfam" id="PF01022">
    <property type="entry name" value="HTH_5"/>
    <property type="match status" value="1"/>
</dbReference>
<dbReference type="CDD" id="cd00090">
    <property type="entry name" value="HTH_ARSR"/>
    <property type="match status" value="1"/>
</dbReference>
<evidence type="ECO:0000313" key="5">
    <source>
        <dbReference type="EMBL" id="GAA1553574.1"/>
    </source>
</evidence>
<accession>A0ABN2C6G9</accession>
<feature type="domain" description="HTH arsR-type" evidence="4">
    <location>
        <begin position="1"/>
        <end position="94"/>
    </location>
</feature>
<dbReference type="PRINTS" id="PR00778">
    <property type="entry name" value="HTHARSR"/>
</dbReference>
<evidence type="ECO:0000256" key="3">
    <source>
        <dbReference type="ARBA" id="ARBA00023163"/>
    </source>
</evidence>